<keyword evidence="2" id="KW-0812">Transmembrane</keyword>
<name>A0AAX2ZHB0_9FIRM</name>
<dbReference type="RefSeq" id="WP_228416355.1">
    <property type="nucleotide sequence ID" value="NZ_CP081135.1"/>
</dbReference>
<dbReference type="KEGG" id="tem:JW646_01785"/>
<evidence type="ECO:0000313" key="3">
    <source>
        <dbReference type="EMBL" id="UEL48206.1"/>
    </source>
</evidence>
<evidence type="ECO:0000256" key="2">
    <source>
        <dbReference type="SAM" id="Phobius"/>
    </source>
</evidence>
<sequence>MDIEELRRRRKEVSSSSQKTLRNMETIANESFRVAEVAHNSRKILDNLDLEFERQTGLDSTDVKFLLFATALQVGRWVLISKINSLADKKISDSRVKDNDSRIKKMEREKRDKYKENHSEKWDHNKSEKYRTWLEIVYDGVPYDVSVGSPKFGINMEAGYHRMHTLGHDPIAGWLFGTINIISDTITLEDFRTYKISNEPRPKHWDYETSIGQAFMMAIESIKEDDKRLPAAIFAQALHLKSDVYTKFGLPIPLLEIFSPDLAGKLYKEGYDSLCLLKDIAVVGTQAAVAILINMLITLIHGLYYNSQKYPSRDLYEVKTRKILSYSNIISSCSNIIWVGGNAIAGNESAIKDLDVGGLMVTMYRLVTDTAYIQKVKEDFVFGGFNKLIQGEEYKF</sequence>
<reference evidence="3 4" key="1">
    <citation type="journal article" date="2023" name="Int. J. Syst. Evol. Microbiol.">
        <title>Terrisporobacter hibernicus sp. nov., isolated from bovine faeces in Northern Ireland.</title>
        <authorList>
            <person name="Mitchell M."/>
            <person name="Nguyen S.V."/>
            <person name="Connor M."/>
            <person name="Fairley D.J."/>
            <person name="Donoghue O."/>
            <person name="Marshall H."/>
            <person name="Koolman L."/>
            <person name="McMullan G."/>
            <person name="Schaffer K.E."/>
            <person name="McGrath J.W."/>
            <person name="Fanning S."/>
        </authorList>
    </citation>
    <scope>NUCLEOTIDE SEQUENCE [LARGE SCALE GENOMIC DNA]</scope>
    <source>
        <strain evidence="3 4">MCA3</strain>
    </source>
</reference>
<evidence type="ECO:0000256" key="1">
    <source>
        <dbReference type="SAM" id="MobiDB-lite"/>
    </source>
</evidence>
<evidence type="ECO:0000313" key="4">
    <source>
        <dbReference type="Proteomes" id="UP001198983"/>
    </source>
</evidence>
<protein>
    <submittedName>
        <fullName evidence="3">Uncharacterized protein</fullName>
    </submittedName>
</protein>
<keyword evidence="2" id="KW-1133">Transmembrane helix</keyword>
<organism evidence="3 4">
    <name type="scientific">Terrisporobacter hibernicus</name>
    <dbReference type="NCBI Taxonomy" id="2813371"/>
    <lineage>
        <taxon>Bacteria</taxon>
        <taxon>Bacillati</taxon>
        <taxon>Bacillota</taxon>
        <taxon>Clostridia</taxon>
        <taxon>Peptostreptococcales</taxon>
        <taxon>Peptostreptococcaceae</taxon>
        <taxon>Terrisporobacter</taxon>
    </lineage>
</organism>
<proteinExistence type="predicted"/>
<feature type="transmembrane region" description="Helical" evidence="2">
    <location>
        <begin position="280"/>
        <end position="305"/>
    </location>
</feature>
<dbReference type="Proteomes" id="UP001198983">
    <property type="component" value="Chromosome"/>
</dbReference>
<feature type="region of interest" description="Disordered" evidence="1">
    <location>
        <begin position="1"/>
        <end position="20"/>
    </location>
</feature>
<keyword evidence="4" id="KW-1185">Reference proteome</keyword>
<gene>
    <name evidence="3" type="ORF">JW646_01785</name>
</gene>
<keyword evidence="2" id="KW-0472">Membrane</keyword>
<dbReference type="AlphaFoldDB" id="A0AAX2ZHB0"/>
<accession>A0AAX2ZHB0</accession>
<dbReference type="EMBL" id="CP081135">
    <property type="protein sequence ID" value="UEL48206.1"/>
    <property type="molecule type" value="Genomic_DNA"/>
</dbReference>